<dbReference type="Gene3D" id="3.40.50.620">
    <property type="entry name" value="HUPs"/>
    <property type="match status" value="1"/>
</dbReference>
<evidence type="ECO:0000259" key="12">
    <source>
        <dbReference type="Pfam" id="PF01467"/>
    </source>
</evidence>
<dbReference type="InterPro" id="IPR004821">
    <property type="entry name" value="Cyt_trans-like"/>
</dbReference>
<dbReference type="InterPro" id="IPR041723">
    <property type="entry name" value="CCT"/>
</dbReference>
<evidence type="ECO:0000313" key="14">
    <source>
        <dbReference type="Proteomes" id="UP000019149"/>
    </source>
</evidence>
<feature type="region of interest" description="Disordered" evidence="11">
    <location>
        <begin position="321"/>
        <end position="380"/>
    </location>
</feature>
<dbReference type="SUPFAM" id="SSF52374">
    <property type="entry name" value="Nucleotidylyl transferase"/>
    <property type="match status" value="1"/>
</dbReference>
<dbReference type="OMA" id="PWECTID"/>
<dbReference type="KEGG" id="egl:EGR_01712"/>
<evidence type="ECO:0000256" key="9">
    <source>
        <dbReference type="ARBA" id="ARBA00025706"/>
    </source>
</evidence>
<comment type="pathway">
    <text evidence="1">Lipid metabolism.</text>
</comment>
<dbReference type="InterPro" id="IPR014729">
    <property type="entry name" value="Rossmann-like_a/b/a_fold"/>
</dbReference>
<dbReference type="GeneID" id="36337427"/>
<dbReference type="Proteomes" id="UP000019149">
    <property type="component" value="Unassembled WGS sequence"/>
</dbReference>
<dbReference type="GO" id="GO:0031210">
    <property type="term" value="F:phosphatidylcholine binding"/>
    <property type="evidence" value="ECO:0007669"/>
    <property type="project" value="TreeGrafter"/>
</dbReference>
<keyword evidence="5 13" id="KW-0548">Nucleotidyltransferase</keyword>
<dbReference type="UniPathway" id="UPA00753">
    <property type="reaction ID" value="UER00739"/>
</dbReference>
<comment type="similarity">
    <text evidence="2">Belongs to the cytidylyltransferase family.</text>
</comment>
<dbReference type="EC" id="2.7.7.15" evidence="10"/>
<evidence type="ECO:0000256" key="10">
    <source>
        <dbReference type="ARBA" id="ARBA00026101"/>
    </source>
</evidence>
<evidence type="ECO:0000256" key="6">
    <source>
        <dbReference type="ARBA" id="ARBA00023098"/>
    </source>
</evidence>
<evidence type="ECO:0000256" key="7">
    <source>
        <dbReference type="ARBA" id="ARBA00023209"/>
    </source>
</evidence>
<dbReference type="Pfam" id="PF01467">
    <property type="entry name" value="CTP_transf_like"/>
    <property type="match status" value="1"/>
</dbReference>
<evidence type="ECO:0000313" key="13">
    <source>
        <dbReference type="EMBL" id="EUB63630.1"/>
    </source>
</evidence>
<dbReference type="OrthoDB" id="17102at2759"/>
<keyword evidence="6" id="KW-0443">Lipid metabolism</keyword>
<evidence type="ECO:0000256" key="3">
    <source>
        <dbReference type="ARBA" id="ARBA00022516"/>
    </source>
</evidence>
<evidence type="ECO:0000256" key="4">
    <source>
        <dbReference type="ARBA" id="ARBA00022679"/>
    </source>
</evidence>
<keyword evidence="14" id="KW-1185">Reference proteome</keyword>
<sequence length="380" mass="42954">MLLCVPILGHKPMPQQHRFGGVNDQGGWGTAVTSQLKQNGLAEDQEKREMRHPAPFSHEPAALRALEECDYSTKITLQMAKSGKAPRRVRVYADGVYDMFHSGHARQLMQASNAIPNTYLIVGVTSDADTLFHKGQTVMNERERYEAVRHCRYVDEVIVAAPWECTIDFLRLHKIDFIAHDDIPYAGDRLNDIYQPFKDAGMFLTTQRSEGISTTDVIARILKDYDVYLRRNISRGLTRHDLNISYVKEKQLLLENNIQTIVERGSHFLGDFGSRRRRIVAGLEDLYQEFSASFVRFFGTQGLLRHWLSDTTAAIRGVVSPHASASLPPSPLSDYDANSNAADRDSTRNSDRSTGRSGKRPPFKSDDSILDSASRKRSRR</sequence>
<gene>
    <name evidence="13" type="ORF">EGR_01712</name>
</gene>
<evidence type="ECO:0000256" key="2">
    <source>
        <dbReference type="ARBA" id="ARBA00010101"/>
    </source>
</evidence>
<dbReference type="GO" id="GO:0004105">
    <property type="term" value="F:choline-phosphate cytidylyltransferase activity"/>
    <property type="evidence" value="ECO:0007669"/>
    <property type="project" value="UniProtKB-EC"/>
</dbReference>
<evidence type="ECO:0000256" key="8">
    <source>
        <dbReference type="ARBA" id="ARBA00023264"/>
    </source>
</evidence>
<evidence type="ECO:0000256" key="5">
    <source>
        <dbReference type="ARBA" id="ARBA00022695"/>
    </source>
</evidence>
<proteinExistence type="inferred from homology"/>
<keyword evidence="4" id="KW-0808">Transferase</keyword>
<comment type="pathway">
    <text evidence="9">Phospholipid metabolism; phosphatidylcholine biosynthesis; phosphatidylcholine from phosphocholine: step 1/2.</text>
</comment>
<name>W6UPS8_ECHGR</name>
<dbReference type="PANTHER" id="PTHR10739">
    <property type="entry name" value="CYTIDYLYLTRANSFERASE"/>
    <property type="match status" value="1"/>
</dbReference>
<dbReference type="RefSeq" id="XP_024354826.1">
    <property type="nucleotide sequence ID" value="XM_024490961.1"/>
</dbReference>
<reference evidence="13 14" key="1">
    <citation type="journal article" date="2013" name="Nat. Genet.">
        <title>The genome of the hydatid tapeworm Echinococcus granulosus.</title>
        <authorList>
            <person name="Zheng H."/>
            <person name="Zhang W."/>
            <person name="Zhang L."/>
            <person name="Zhang Z."/>
            <person name="Li J."/>
            <person name="Lu G."/>
            <person name="Zhu Y."/>
            <person name="Wang Y."/>
            <person name="Huang Y."/>
            <person name="Liu J."/>
            <person name="Kang H."/>
            <person name="Chen J."/>
            <person name="Wang L."/>
            <person name="Chen A."/>
            <person name="Yu S."/>
            <person name="Gao Z."/>
            <person name="Jin L."/>
            <person name="Gu W."/>
            <person name="Wang Z."/>
            <person name="Zhao L."/>
            <person name="Shi B."/>
            <person name="Wen H."/>
            <person name="Lin R."/>
            <person name="Jones M.K."/>
            <person name="Brejova B."/>
            <person name="Vinar T."/>
            <person name="Zhao G."/>
            <person name="McManus D.P."/>
            <person name="Chen Z."/>
            <person name="Zhou Y."/>
            <person name="Wang S."/>
        </authorList>
    </citation>
    <scope>NUCLEOTIDE SEQUENCE [LARGE SCALE GENOMIC DNA]</scope>
</reference>
<keyword evidence="3" id="KW-0444">Lipid biosynthesis</keyword>
<comment type="caution">
    <text evidence="13">The sequence shown here is derived from an EMBL/GenBank/DDBJ whole genome shotgun (WGS) entry which is preliminary data.</text>
</comment>
<dbReference type="FunFam" id="3.40.50.620:FF:000016">
    <property type="entry name" value="Putative choline-phosphate cytidylyltransferase B"/>
    <property type="match status" value="1"/>
</dbReference>
<evidence type="ECO:0000256" key="1">
    <source>
        <dbReference type="ARBA" id="ARBA00005189"/>
    </source>
</evidence>
<keyword evidence="7" id="KW-0594">Phospholipid biosynthesis</keyword>
<feature type="domain" description="Cytidyltransferase-like" evidence="12">
    <location>
        <begin position="92"/>
        <end position="220"/>
    </location>
</feature>
<keyword evidence="8" id="KW-1208">Phospholipid metabolism</keyword>
<dbReference type="AlphaFoldDB" id="W6UPS8"/>
<dbReference type="CDD" id="cd02174">
    <property type="entry name" value="CCT"/>
    <property type="match status" value="1"/>
</dbReference>
<organism evidence="13 14">
    <name type="scientific">Echinococcus granulosus</name>
    <name type="common">Hydatid tapeworm</name>
    <dbReference type="NCBI Taxonomy" id="6210"/>
    <lineage>
        <taxon>Eukaryota</taxon>
        <taxon>Metazoa</taxon>
        <taxon>Spiralia</taxon>
        <taxon>Lophotrochozoa</taxon>
        <taxon>Platyhelminthes</taxon>
        <taxon>Cestoda</taxon>
        <taxon>Eucestoda</taxon>
        <taxon>Cyclophyllidea</taxon>
        <taxon>Taeniidae</taxon>
        <taxon>Echinococcus</taxon>
        <taxon>Echinococcus granulosus group</taxon>
    </lineage>
</organism>
<dbReference type="STRING" id="6210.W6UPS8"/>
<accession>W6UPS8</accession>
<dbReference type="InterPro" id="IPR045049">
    <property type="entry name" value="Pcy1-like"/>
</dbReference>
<protein>
    <recommendedName>
        <fullName evidence="10">choline-phosphate cytidylyltransferase</fullName>
        <ecNumber evidence="10">2.7.7.15</ecNumber>
    </recommendedName>
</protein>
<dbReference type="PANTHER" id="PTHR10739:SF13">
    <property type="entry name" value="CHOLINE-PHOSPHATE CYTIDYLYLTRANSFERASE"/>
    <property type="match status" value="1"/>
</dbReference>
<feature type="compositionally biased region" description="Basic and acidic residues" evidence="11">
    <location>
        <begin position="342"/>
        <end position="354"/>
    </location>
</feature>
<dbReference type="CTD" id="36337427"/>
<dbReference type="EMBL" id="APAU02000006">
    <property type="protein sequence ID" value="EUB63630.1"/>
    <property type="molecule type" value="Genomic_DNA"/>
</dbReference>
<dbReference type="NCBIfam" id="TIGR00125">
    <property type="entry name" value="cyt_tran_rel"/>
    <property type="match status" value="1"/>
</dbReference>
<evidence type="ECO:0000256" key="11">
    <source>
        <dbReference type="SAM" id="MobiDB-lite"/>
    </source>
</evidence>